<evidence type="ECO:0000256" key="6">
    <source>
        <dbReference type="ARBA" id="ARBA00022490"/>
    </source>
</evidence>
<evidence type="ECO:0000256" key="13">
    <source>
        <dbReference type="SAM" id="Coils"/>
    </source>
</evidence>
<evidence type="ECO:0000256" key="3">
    <source>
        <dbReference type="ARBA" id="ARBA00004544"/>
    </source>
</evidence>
<protein>
    <recommendedName>
        <fullName evidence="11">Coiled-coil and C2 domain-containing protein 1-like</fullName>
    </recommendedName>
    <alternativeName>
        <fullName evidence="12">Lethal (2) giant discs 1 protein</fullName>
    </alternativeName>
</protein>
<dbReference type="PROSITE" id="PS50004">
    <property type="entry name" value="C2"/>
    <property type="match status" value="1"/>
</dbReference>
<feature type="compositionally biased region" description="Basic residues" evidence="14">
    <location>
        <begin position="1"/>
        <end position="15"/>
    </location>
</feature>
<dbReference type="SUPFAM" id="SSF49562">
    <property type="entry name" value="C2 domain (Calcium/lipid-binding domain, CaLB)"/>
    <property type="match status" value="1"/>
</dbReference>
<evidence type="ECO:0000256" key="4">
    <source>
        <dbReference type="ARBA" id="ARBA00010672"/>
    </source>
</evidence>
<proteinExistence type="inferred from homology"/>
<evidence type="ECO:0000256" key="10">
    <source>
        <dbReference type="ARBA" id="ARBA00064508"/>
    </source>
</evidence>
<dbReference type="GO" id="GO:0005768">
    <property type="term" value="C:endosome"/>
    <property type="evidence" value="ECO:0007669"/>
    <property type="project" value="UniProtKB-SubCell"/>
</dbReference>
<dbReference type="InterPro" id="IPR039725">
    <property type="entry name" value="CC2D1A/B"/>
</dbReference>
<name>A0A0T6B0P3_9SCAR</name>
<feature type="compositionally biased region" description="Low complexity" evidence="14">
    <location>
        <begin position="50"/>
        <end position="60"/>
    </location>
</feature>
<comment type="similarity">
    <text evidence="4">Belongs to the CC2D1 family.</text>
</comment>
<keyword evidence="5" id="KW-1003">Cell membrane</keyword>
<dbReference type="GO" id="GO:0016327">
    <property type="term" value="C:apicolateral plasma membrane"/>
    <property type="evidence" value="ECO:0007669"/>
    <property type="project" value="UniProtKB-SubCell"/>
</dbReference>
<dbReference type="PANTHER" id="PTHR13076">
    <property type="entry name" value="COILED-COIL AND C2 DOMAIN-CONTAINING PROTEIN 1-LIKE"/>
    <property type="match status" value="1"/>
</dbReference>
<feature type="coiled-coil region" evidence="13">
    <location>
        <begin position="304"/>
        <end position="350"/>
    </location>
</feature>
<keyword evidence="7" id="KW-0967">Endosome</keyword>
<dbReference type="Proteomes" id="UP000051574">
    <property type="component" value="Unassembled WGS sequence"/>
</dbReference>
<feature type="region of interest" description="Disordered" evidence="14">
    <location>
        <begin position="409"/>
        <end position="445"/>
    </location>
</feature>
<evidence type="ECO:0000256" key="14">
    <source>
        <dbReference type="SAM" id="MobiDB-lite"/>
    </source>
</evidence>
<sequence length="771" mass="86237">MFNKKKTNEKRRSNKKLSQYGLFDISTDISLDNNEGYDNDNNNDSDLEAELLALSGSSDTPPKKPRRKMTPRLDLDTMVADSMKDVPSDEELSGDDDDPALLNELNELTHPSNDNNEALSTTVAESGNVNTLLLQRLKMYEIAEMNAKEAGENSRVRRFGRGIKTLQELIKQSKAGKPINNDDIPPEVSVNVKKKEDLVPVNESENDLPLVQPAYPSRKAPPPPHIENLKISLSTEQKELLNVLNERKMQYKSAAVAAKKSGDTVTAINYVKIVKQFELVIKAVESGQEVDLSGMPGPPEIADVKIAENSVQMQEDKLVQSEEEISESTLITASSVAEALEQRLQIYKQQEQTSKEGGNSSKARRMGRIVKQYEQAIKLNNAGKPIPVDELPTPPGYAPIPVPGIVSSAPQPAELPPANIETPASTNKVPQSKPPVSRISGNHAPTTRAEKQVQFLLARQKEFKIAALNAKKKGELEQAKEFLRTAKGFEPLLEASYAGLPVDIASLPVPPSARSHLDNEYELVMAEECTEEDTDLDVLSRLETQLTKQLKMCLSTRDHNKAIGDVAGTNRFENLALNVTRDLDLVRLARRTPGSPIPKFHYEQKEFSVVKTLTELNDNDLELTIVRGINYNCSNPKDIDTYVKFEFPYPQEEPVKDRTSTVKDTNNPEYNYTFTLPIQRTARTCLRVFKRHSVKFEIYSKGGFLRSDTLLGTVSVKLQPLETQCEIHDSYYLMDGRKKVGGKLEVKMRVRNPLLNKQVEQLSEKWLVLDH</sequence>
<dbReference type="GO" id="GO:0001227">
    <property type="term" value="F:DNA-binding transcription repressor activity, RNA polymerase II-specific"/>
    <property type="evidence" value="ECO:0007669"/>
    <property type="project" value="InterPro"/>
</dbReference>
<feature type="compositionally biased region" description="Acidic residues" evidence="14">
    <location>
        <begin position="35"/>
        <end position="49"/>
    </location>
</feature>
<dbReference type="InterPro" id="IPR035892">
    <property type="entry name" value="C2_domain_sf"/>
</dbReference>
<dbReference type="SMART" id="SM00239">
    <property type="entry name" value="C2"/>
    <property type="match status" value="1"/>
</dbReference>
<dbReference type="InterPro" id="IPR037772">
    <property type="entry name" value="C2_Freud"/>
</dbReference>
<evidence type="ECO:0000313" key="16">
    <source>
        <dbReference type="EMBL" id="KRT80654.1"/>
    </source>
</evidence>
<feature type="region of interest" description="Disordered" evidence="14">
    <location>
        <begin position="1"/>
        <end position="78"/>
    </location>
</feature>
<dbReference type="Gene3D" id="2.60.40.150">
    <property type="entry name" value="C2 domain"/>
    <property type="match status" value="1"/>
</dbReference>
<evidence type="ECO:0000256" key="7">
    <source>
        <dbReference type="ARBA" id="ARBA00022753"/>
    </source>
</evidence>
<dbReference type="AlphaFoldDB" id="A0A0T6B0P3"/>
<comment type="caution">
    <text evidence="16">The sequence shown here is derived from an EMBL/GenBank/DDBJ whole genome shotgun (WGS) entry which is preliminary data.</text>
</comment>
<dbReference type="Pfam" id="PF00168">
    <property type="entry name" value="C2"/>
    <property type="match status" value="1"/>
</dbReference>
<keyword evidence="13" id="KW-0175">Coiled coil</keyword>
<evidence type="ECO:0000256" key="2">
    <source>
        <dbReference type="ARBA" id="ARBA00004514"/>
    </source>
</evidence>
<dbReference type="CDD" id="cd08690">
    <property type="entry name" value="C2_Freud-1"/>
    <property type="match status" value="1"/>
</dbReference>
<keyword evidence="6" id="KW-0963">Cytoplasm</keyword>
<evidence type="ECO:0000256" key="12">
    <source>
        <dbReference type="ARBA" id="ARBA00078474"/>
    </source>
</evidence>
<evidence type="ECO:0000259" key="15">
    <source>
        <dbReference type="PROSITE" id="PS50004"/>
    </source>
</evidence>
<comment type="subcellular location">
    <subcellularLocation>
        <location evidence="9">Apicolateral cell membrane</location>
        <topology evidence="9">Peripheral membrane protein</topology>
        <orientation evidence="9">Cytoplasmic side</orientation>
    </subcellularLocation>
    <subcellularLocation>
        <location evidence="3">Cytoplasm</location>
        <location evidence="3">Cell cortex</location>
    </subcellularLocation>
    <subcellularLocation>
        <location evidence="2">Cytoplasm</location>
        <location evidence="2">Cytosol</location>
    </subcellularLocation>
    <subcellularLocation>
        <location evidence="1">Endosome</location>
    </subcellularLocation>
</comment>
<evidence type="ECO:0000256" key="1">
    <source>
        <dbReference type="ARBA" id="ARBA00004177"/>
    </source>
</evidence>
<feature type="domain" description="C2" evidence="15">
    <location>
        <begin position="592"/>
        <end position="731"/>
    </location>
</feature>
<gene>
    <name evidence="16" type="ORF">AMK59_5741</name>
</gene>
<evidence type="ECO:0000256" key="11">
    <source>
        <dbReference type="ARBA" id="ARBA00070780"/>
    </source>
</evidence>
<dbReference type="EMBL" id="LJIG01016420">
    <property type="protein sequence ID" value="KRT80654.1"/>
    <property type="molecule type" value="Genomic_DNA"/>
</dbReference>
<dbReference type="GO" id="GO:0005829">
    <property type="term" value="C:cytosol"/>
    <property type="evidence" value="ECO:0007669"/>
    <property type="project" value="UniProtKB-SubCell"/>
</dbReference>
<dbReference type="PANTHER" id="PTHR13076:SF9">
    <property type="entry name" value="COILED-COIL AND C2 DOMAIN-CONTAINING PROTEIN 1-LIKE"/>
    <property type="match status" value="1"/>
</dbReference>
<evidence type="ECO:0000256" key="9">
    <source>
        <dbReference type="ARBA" id="ARBA00060477"/>
    </source>
</evidence>
<dbReference type="OrthoDB" id="19996at2759"/>
<evidence type="ECO:0000313" key="17">
    <source>
        <dbReference type="Proteomes" id="UP000051574"/>
    </source>
</evidence>
<keyword evidence="8" id="KW-0472">Membrane</keyword>
<reference evidence="16 17" key="1">
    <citation type="submission" date="2015-09" db="EMBL/GenBank/DDBJ databases">
        <title>Draft genome of the scarab beetle Oryctes borbonicus.</title>
        <authorList>
            <person name="Meyer J.M."/>
            <person name="Markov G.V."/>
            <person name="Baskaran P."/>
            <person name="Herrmann M."/>
            <person name="Sommer R.J."/>
            <person name="Roedelsperger C."/>
        </authorList>
    </citation>
    <scope>NUCLEOTIDE SEQUENCE [LARGE SCALE GENOMIC DNA]</scope>
    <source>
        <strain evidence="16">OB123</strain>
        <tissue evidence="16">Whole animal</tissue>
    </source>
</reference>
<evidence type="ECO:0000256" key="8">
    <source>
        <dbReference type="ARBA" id="ARBA00023136"/>
    </source>
</evidence>
<dbReference type="Pfam" id="PF21528">
    <property type="entry name" value="CC2D1A-B_DM14"/>
    <property type="match status" value="4"/>
</dbReference>
<dbReference type="InterPro" id="IPR000008">
    <property type="entry name" value="C2_dom"/>
</dbReference>
<dbReference type="SMART" id="SM00685">
    <property type="entry name" value="DM14"/>
    <property type="match status" value="4"/>
</dbReference>
<accession>A0A0T6B0P3</accession>
<dbReference type="GO" id="GO:0005938">
    <property type="term" value="C:cell cortex"/>
    <property type="evidence" value="ECO:0007669"/>
    <property type="project" value="UniProtKB-SubCell"/>
</dbReference>
<comment type="subunit">
    <text evidence="10">Interacts (via DM14 domains 1 and 3) with shrb; the interaction is direct and blocks access to the surface involved in shrb polymerization. This interaction may be required for the ESCRT-III complex role in multivesicular body formation.</text>
</comment>
<dbReference type="InterPro" id="IPR006608">
    <property type="entry name" value="CC2D1A/B_DM14"/>
</dbReference>
<dbReference type="FunFam" id="2.60.40.150:FF:000255">
    <property type="entry name" value="Uncharacterized protein, isoform A"/>
    <property type="match status" value="1"/>
</dbReference>
<keyword evidence="17" id="KW-1185">Reference proteome</keyword>
<evidence type="ECO:0000256" key="5">
    <source>
        <dbReference type="ARBA" id="ARBA00022475"/>
    </source>
</evidence>
<organism evidence="16 17">
    <name type="scientific">Oryctes borbonicus</name>
    <dbReference type="NCBI Taxonomy" id="1629725"/>
    <lineage>
        <taxon>Eukaryota</taxon>
        <taxon>Metazoa</taxon>
        <taxon>Ecdysozoa</taxon>
        <taxon>Arthropoda</taxon>
        <taxon>Hexapoda</taxon>
        <taxon>Insecta</taxon>
        <taxon>Pterygota</taxon>
        <taxon>Neoptera</taxon>
        <taxon>Endopterygota</taxon>
        <taxon>Coleoptera</taxon>
        <taxon>Polyphaga</taxon>
        <taxon>Scarabaeiformia</taxon>
        <taxon>Scarabaeidae</taxon>
        <taxon>Dynastinae</taxon>
        <taxon>Oryctes</taxon>
    </lineage>
</organism>